<evidence type="ECO:0000313" key="7">
    <source>
        <dbReference type="EMBL" id="CAH2242918.1"/>
    </source>
</evidence>
<keyword evidence="5" id="KW-0732">Signal</keyword>
<dbReference type="Gene3D" id="2.40.10.10">
    <property type="entry name" value="Trypsin-like serine proteases"/>
    <property type="match status" value="3"/>
</dbReference>
<sequence>MTSIWCFALALFAVLATVHSHRIVGGSPTTIEQYPSIVQVERLNTGTGTWSQSCAATILTARSVLSAAHCFDGAPLKRWEDDIAIVAGAISVSQQEASNEVQPQNISVLETFPFLAQLEWYSFWATMEWSQECACSILNNRHVLTAAGCVSGWSYEARFRRIRAGSSVRNTGGVIFYVQDRINHPDWAANNYDGDVAVVRTMGIIVYTPLIQQASIASPGSWIPSGLRLSQPGWGRVGQQALSNQEVLTAEQRSCGRRDGNFSAPFNATVNVLCAIPPTVIASNNDIGSPWTLGRVTVGIVGVVNTVGTYNGLIAADLGKYTEWVLSSVN</sequence>
<evidence type="ECO:0000256" key="5">
    <source>
        <dbReference type="SAM" id="SignalP"/>
    </source>
</evidence>
<feature type="chain" id="PRO_5035778809" evidence="5">
    <location>
        <begin position="21"/>
        <end position="330"/>
    </location>
</feature>
<dbReference type="GO" id="GO:0004252">
    <property type="term" value="F:serine-type endopeptidase activity"/>
    <property type="evidence" value="ECO:0007669"/>
    <property type="project" value="InterPro"/>
</dbReference>
<dbReference type="InterPro" id="IPR001254">
    <property type="entry name" value="Trypsin_dom"/>
</dbReference>
<proteinExistence type="predicted"/>
<evidence type="ECO:0000256" key="4">
    <source>
        <dbReference type="ARBA" id="ARBA00023157"/>
    </source>
</evidence>
<protein>
    <submittedName>
        <fullName evidence="7">Jg14487 protein</fullName>
    </submittedName>
</protein>
<dbReference type="GO" id="GO:0006508">
    <property type="term" value="P:proteolysis"/>
    <property type="evidence" value="ECO:0007669"/>
    <property type="project" value="UniProtKB-KW"/>
</dbReference>
<evidence type="ECO:0000256" key="2">
    <source>
        <dbReference type="ARBA" id="ARBA00022801"/>
    </source>
</evidence>
<keyword evidence="1" id="KW-0645">Protease</keyword>
<gene>
    <name evidence="7" type="primary">jg14487</name>
    <name evidence="7" type="ORF">PAEG_LOCUS19135</name>
</gene>
<dbReference type="PANTHER" id="PTHR24276">
    <property type="entry name" value="POLYSERASE-RELATED"/>
    <property type="match status" value="1"/>
</dbReference>
<organism evidence="7 8">
    <name type="scientific">Pararge aegeria aegeria</name>
    <dbReference type="NCBI Taxonomy" id="348720"/>
    <lineage>
        <taxon>Eukaryota</taxon>
        <taxon>Metazoa</taxon>
        <taxon>Ecdysozoa</taxon>
        <taxon>Arthropoda</taxon>
        <taxon>Hexapoda</taxon>
        <taxon>Insecta</taxon>
        <taxon>Pterygota</taxon>
        <taxon>Neoptera</taxon>
        <taxon>Endopterygota</taxon>
        <taxon>Lepidoptera</taxon>
        <taxon>Glossata</taxon>
        <taxon>Ditrysia</taxon>
        <taxon>Papilionoidea</taxon>
        <taxon>Nymphalidae</taxon>
        <taxon>Satyrinae</taxon>
        <taxon>Satyrini</taxon>
        <taxon>Parargina</taxon>
        <taxon>Pararge</taxon>
    </lineage>
</organism>
<dbReference type="InterPro" id="IPR018114">
    <property type="entry name" value="TRYPSIN_HIS"/>
</dbReference>
<dbReference type="OrthoDB" id="7741088at2759"/>
<dbReference type="InterPro" id="IPR050430">
    <property type="entry name" value="Peptidase_S1"/>
</dbReference>
<dbReference type="PROSITE" id="PS50240">
    <property type="entry name" value="TRYPSIN_DOM"/>
    <property type="match status" value="1"/>
</dbReference>
<dbReference type="SMART" id="SM00020">
    <property type="entry name" value="Tryp_SPc"/>
    <property type="match status" value="1"/>
</dbReference>
<dbReference type="InterPro" id="IPR009003">
    <property type="entry name" value="Peptidase_S1_PA"/>
</dbReference>
<accession>A0A8S4RZV7</accession>
<dbReference type="SUPFAM" id="SSF50494">
    <property type="entry name" value="Trypsin-like serine proteases"/>
    <property type="match status" value="2"/>
</dbReference>
<dbReference type="PROSITE" id="PS00134">
    <property type="entry name" value="TRYPSIN_HIS"/>
    <property type="match status" value="1"/>
</dbReference>
<evidence type="ECO:0000256" key="1">
    <source>
        <dbReference type="ARBA" id="ARBA00022670"/>
    </source>
</evidence>
<name>A0A8S4RZV7_9NEOP</name>
<feature type="domain" description="Peptidase S1" evidence="6">
    <location>
        <begin position="23"/>
        <end position="330"/>
    </location>
</feature>
<keyword evidence="3" id="KW-0720">Serine protease</keyword>
<evidence type="ECO:0000313" key="8">
    <source>
        <dbReference type="Proteomes" id="UP000838756"/>
    </source>
</evidence>
<keyword evidence="8" id="KW-1185">Reference proteome</keyword>
<evidence type="ECO:0000259" key="6">
    <source>
        <dbReference type="PROSITE" id="PS50240"/>
    </source>
</evidence>
<reference evidence="7" key="1">
    <citation type="submission" date="2022-03" db="EMBL/GenBank/DDBJ databases">
        <authorList>
            <person name="Lindestad O."/>
        </authorList>
    </citation>
    <scope>NUCLEOTIDE SEQUENCE</scope>
</reference>
<dbReference type="EMBL" id="CAKXAJ010025707">
    <property type="protein sequence ID" value="CAH2242918.1"/>
    <property type="molecule type" value="Genomic_DNA"/>
</dbReference>
<dbReference type="PANTHER" id="PTHR24276:SF91">
    <property type="entry name" value="AT26814P-RELATED"/>
    <property type="match status" value="1"/>
</dbReference>
<feature type="signal peptide" evidence="5">
    <location>
        <begin position="1"/>
        <end position="20"/>
    </location>
</feature>
<dbReference type="InterPro" id="IPR043504">
    <property type="entry name" value="Peptidase_S1_PA_chymotrypsin"/>
</dbReference>
<keyword evidence="2" id="KW-0378">Hydrolase</keyword>
<dbReference type="Proteomes" id="UP000838756">
    <property type="component" value="Unassembled WGS sequence"/>
</dbReference>
<dbReference type="AlphaFoldDB" id="A0A8S4RZV7"/>
<keyword evidence="4" id="KW-1015">Disulfide bond</keyword>
<evidence type="ECO:0000256" key="3">
    <source>
        <dbReference type="ARBA" id="ARBA00022825"/>
    </source>
</evidence>
<dbReference type="Pfam" id="PF00089">
    <property type="entry name" value="Trypsin"/>
    <property type="match status" value="2"/>
</dbReference>
<comment type="caution">
    <text evidence="7">The sequence shown here is derived from an EMBL/GenBank/DDBJ whole genome shotgun (WGS) entry which is preliminary data.</text>
</comment>